<dbReference type="InterPro" id="IPR036938">
    <property type="entry name" value="PAP2/HPO_sf"/>
</dbReference>
<protein>
    <submittedName>
        <fullName evidence="3">Undecaprenyl-diphosphatase</fullName>
    </submittedName>
</protein>
<keyword evidence="1" id="KW-0472">Membrane</keyword>
<name>A0A4R1HZU8_PSEEN</name>
<dbReference type="Pfam" id="PF01569">
    <property type="entry name" value="PAP2"/>
    <property type="match status" value="1"/>
</dbReference>
<gene>
    <name evidence="3" type="ORF">EV378_2287</name>
</gene>
<evidence type="ECO:0000259" key="2">
    <source>
        <dbReference type="Pfam" id="PF01569"/>
    </source>
</evidence>
<feature type="transmembrane region" description="Helical" evidence="1">
    <location>
        <begin position="70"/>
        <end position="89"/>
    </location>
</feature>
<dbReference type="Gene3D" id="1.20.144.10">
    <property type="entry name" value="Phosphatidic acid phosphatase type 2/haloperoxidase"/>
    <property type="match status" value="1"/>
</dbReference>
<dbReference type="Proteomes" id="UP000295560">
    <property type="component" value="Unassembled WGS sequence"/>
</dbReference>
<feature type="transmembrane region" description="Helical" evidence="1">
    <location>
        <begin position="20"/>
        <end position="38"/>
    </location>
</feature>
<sequence length="227" mass="22963">MLVSRDPVTVLGPLRRPAPAVIAVALAVAVALGVWYSGDPVAGRVDRRTESIVDSVTGDHWRFFSRIVELGSPQFVVLWAVLLAGAALLLHRPRHAVLAIVGPGVTGVATTVLKPLVGRSIGDSAGYAYPSGHTGGATSIALAVALLVIGLAPTGRAVAVTVVASAALLAGGVVGTGMITIGAHYPTDTVGGFCFAVAIGLGSAMVIDRVADRRAARAGRSPTPSPR</sequence>
<evidence type="ECO:0000313" key="3">
    <source>
        <dbReference type="EMBL" id="TCK26450.1"/>
    </source>
</evidence>
<evidence type="ECO:0000256" key="1">
    <source>
        <dbReference type="SAM" id="Phobius"/>
    </source>
</evidence>
<evidence type="ECO:0000313" key="4">
    <source>
        <dbReference type="Proteomes" id="UP000295560"/>
    </source>
</evidence>
<dbReference type="EMBL" id="SMFZ01000001">
    <property type="protein sequence ID" value="TCK26450.1"/>
    <property type="molecule type" value="Genomic_DNA"/>
</dbReference>
<comment type="caution">
    <text evidence="3">The sequence shown here is derived from an EMBL/GenBank/DDBJ whole genome shotgun (WGS) entry which is preliminary data.</text>
</comment>
<feature type="domain" description="Phosphatidic acid phosphatase type 2/haloperoxidase" evidence="2">
    <location>
        <begin position="119"/>
        <end position="203"/>
    </location>
</feature>
<feature type="transmembrane region" description="Helical" evidence="1">
    <location>
        <begin position="133"/>
        <end position="152"/>
    </location>
</feature>
<keyword evidence="4" id="KW-1185">Reference proteome</keyword>
<organism evidence="3 4">
    <name type="scientific">Pseudonocardia endophytica</name>
    <dbReference type="NCBI Taxonomy" id="401976"/>
    <lineage>
        <taxon>Bacteria</taxon>
        <taxon>Bacillati</taxon>
        <taxon>Actinomycetota</taxon>
        <taxon>Actinomycetes</taxon>
        <taxon>Pseudonocardiales</taxon>
        <taxon>Pseudonocardiaceae</taxon>
        <taxon>Pseudonocardia</taxon>
    </lineage>
</organism>
<feature type="transmembrane region" description="Helical" evidence="1">
    <location>
        <begin position="189"/>
        <end position="207"/>
    </location>
</feature>
<dbReference type="AlphaFoldDB" id="A0A4R1HZU8"/>
<accession>A0A4R1HZU8</accession>
<dbReference type="SUPFAM" id="SSF48317">
    <property type="entry name" value="Acid phosphatase/Vanadium-dependent haloperoxidase"/>
    <property type="match status" value="1"/>
</dbReference>
<dbReference type="RefSeq" id="WP_132423725.1">
    <property type="nucleotide sequence ID" value="NZ_SMFZ01000001.1"/>
</dbReference>
<feature type="transmembrane region" description="Helical" evidence="1">
    <location>
        <begin position="159"/>
        <end position="183"/>
    </location>
</feature>
<keyword evidence="1" id="KW-0812">Transmembrane</keyword>
<feature type="transmembrane region" description="Helical" evidence="1">
    <location>
        <begin position="96"/>
        <end position="113"/>
    </location>
</feature>
<dbReference type="OrthoDB" id="3822538at2"/>
<dbReference type="InterPro" id="IPR000326">
    <property type="entry name" value="PAP2/HPO"/>
</dbReference>
<reference evidence="3 4" key="1">
    <citation type="submission" date="2019-03" db="EMBL/GenBank/DDBJ databases">
        <title>Sequencing the genomes of 1000 actinobacteria strains.</title>
        <authorList>
            <person name="Klenk H.-P."/>
        </authorList>
    </citation>
    <scope>NUCLEOTIDE SEQUENCE [LARGE SCALE GENOMIC DNA]</scope>
    <source>
        <strain evidence="3 4">DSM 44969</strain>
    </source>
</reference>
<keyword evidence="1" id="KW-1133">Transmembrane helix</keyword>
<proteinExistence type="predicted"/>